<protein>
    <submittedName>
        <fullName evidence="3">Helix-turn-helix</fullName>
    </submittedName>
</protein>
<dbReference type="Proteomes" id="UP000198656">
    <property type="component" value="Unassembled WGS sequence"/>
</dbReference>
<dbReference type="CDD" id="cd00093">
    <property type="entry name" value="HTH_XRE"/>
    <property type="match status" value="1"/>
</dbReference>
<sequence>MNYGQRIKYFRTTVGISANALAKKIGLDPTTIYKIEANDSKPSLGSLESICAALGISLAEFFTEEEQVLEPEVQRLLSTVKKLSLEQVDYLQKFLESLSNDF</sequence>
<dbReference type="OrthoDB" id="118856at2"/>
<feature type="domain" description="HTH cro/C1-type" evidence="2">
    <location>
        <begin position="7"/>
        <end position="61"/>
    </location>
</feature>
<organism evidence="3 4">
    <name type="scientific">Desulfosporosinus hippei DSM 8344</name>
    <dbReference type="NCBI Taxonomy" id="1121419"/>
    <lineage>
        <taxon>Bacteria</taxon>
        <taxon>Bacillati</taxon>
        <taxon>Bacillota</taxon>
        <taxon>Clostridia</taxon>
        <taxon>Eubacteriales</taxon>
        <taxon>Desulfitobacteriaceae</taxon>
        <taxon>Desulfosporosinus</taxon>
    </lineage>
</organism>
<dbReference type="InterPro" id="IPR050807">
    <property type="entry name" value="TransReg_Diox_bact_type"/>
</dbReference>
<evidence type="ECO:0000256" key="1">
    <source>
        <dbReference type="ARBA" id="ARBA00023125"/>
    </source>
</evidence>
<dbReference type="SUPFAM" id="SSF47413">
    <property type="entry name" value="lambda repressor-like DNA-binding domains"/>
    <property type="match status" value="1"/>
</dbReference>
<dbReference type="Gene3D" id="1.10.260.40">
    <property type="entry name" value="lambda repressor-like DNA-binding domains"/>
    <property type="match status" value="1"/>
</dbReference>
<proteinExistence type="predicted"/>
<dbReference type="STRING" id="1121419.SAMN05443529_114108"/>
<dbReference type="GO" id="GO:0003677">
    <property type="term" value="F:DNA binding"/>
    <property type="evidence" value="ECO:0007669"/>
    <property type="project" value="UniProtKB-KW"/>
</dbReference>
<evidence type="ECO:0000313" key="4">
    <source>
        <dbReference type="Proteomes" id="UP000198656"/>
    </source>
</evidence>
<reference evidence="4" key="1">
    <citation type="submission" date="2016-10" db="EMBL/GenBank/DDBJ databases">
        <authorList>
            <person name="Varghese N."/>
            <person name="Submissions S."/>
        </authorList>
    </citation>
    <scope>NUCLEOTIDE SEQUENCE [LARGE SCALE GENOMIC DNA]</scope>
    <source>
        <strain evidence="4">DSM 8344</strain>
    </source>
</reference>
<evidence type="ECO:0000259" key="2">
    <source>
        <dbReference type="PROSITE" id="PS50943"/>
    </source>
</evidence>
<dbReference type="RefSeq" id="WP_092333952.1">
    <property type="nucleotide sequence ID" value="NZ_FNCP01000014.1"/>
</dbReference>
<dbReference type="SMART" id="SM00530">
    <property type="entry name" value="HTH_XRE"/>
    <property type="match status" value="1"/>
</dbReference>
<dbReference type="InterPro" id="IPR010982">
    <property type="entry name" value="Lambda_DNA-bd_dom_sf"/>
</dbReference>
<dbReference type="AlphaFoldDB" id="A0A1G8D464"/>
<name>A0A1G8D464_9FIRM</name>
<dbReference type="PANTHER" id="PTHR46797:SF2">
    <property type="entry name" value="TRANSCRIPTIONAL REGULATOR"/>
    <property type="match status" value="1"/>
</dbReference>
<dbReference type="InterPro" id="IPR001387">
    <property type="entry name" value="Cro/C1-type_HTH"/>
</dbReference>
<evidence type="ECO:0000313" key="3">
    <source>
        <dbReference type="EMBL" id="SDH52578.1"/>
    </source>
</evidence>
<dbReference type="Pfam" id="PF01381">
    <property type="entry name" value="HTH_3"/>
    <property type="match status" value="1"/>
</dbReference>
<dbReference type="PANTHER" id="PTHR46797">
    <property type="entry name" value="HTH-TYPE TRANSCRIPTIONAL REGULATOR"/>
    <property type="match status" value="1"/>
</dbReference>
<keyword evidence="1" id="KW-0238">DNA-binding</keyword>
<keyword evidence="4" id="KW-1185">Reference proteome</keyword>
<accession>A0A1G8D464</accession>
<gene>
    <name evidence="3" type="ORF">SAMN05443529_114108</name>
</gene>
<dbReference type="GO" id="GO:0003700">
    <property type="term" value="F:DNA-binding transcription factor activity"/>
    <property type="evidence" value="ECO:0007669"/>
    <property type="project" value="TreeGrafter"/>
</dbReference>
<dbReference type="PROSITE" id="PS50943">
    <property type="entry name" value="HTH_CROC1"/>
    <property type="match status" value="1"/>
</dbReference>
<dbReference type="EMBL" id="FNCP01000014">
    <property type="protein sequence ID" value="SDH52578.1"/>
    <property type="molecule type" value="Genomic_DNA"/>
</dbReference>
<dbReference type="GO" id="GO:0005829">
    <property type="term" value="C:cytosol"/>
    <property type="evidence" value="ECO:0007669"/>
    <property type="project" value="TreeGrafter"/>
</dbReference>